<dbReference type="AlphaFoldDB" id="A0A699UGQ0"/>
<proteinExistence type="predicted"/>
<feature type="compositionally biased region" description="Basic and acidic residues" evidence="2">
    <location>
        <begin position="47"/>
        <end position="67"/>
    </location>
</feature>
<organism evidence="3">
    <name type="scientific">Tanacetum cinerariifolium</name>
    <name type="common">Dalmatian daisy</name>
    <name type="synonym">Chrysanthemum cinerariifolium</name>
    <dbReference type="NCBI Taxonomy" id="118510"/>
    <lineage>
        <taxon>Eukaryota</taxon>
        <taxon>Viridiplantae</taxon>
        <taxon>Streptophyta</taxon>
        <taxon>Embryophyta</taxon>
        <taxon>Tracheophyta</taxon>
        <taxon>Spermatophyta</taxon>
        <taxon>Magnoliopsida</taxon>
        <taxon>eudicotyledons</taxon>
        <taxon>Gunneridae</taxon>
        <taxon>Pentapetalae</taxon>
        <taxon>asterids</taxon>
        <taxon>campanulids</taxon>
        <taxon>Asterales</taxon>
        <taxon>Asteraceae</taxon>
        <taxon>Asteroideae</taxon>
        <taxon>Anthemideae</taxon>
        <taxon>Anthemidinae</taxon>
        <taxon>Tanacetum</taxon>
    </lineage>
</organism>
<evidence type="ECO:0000256" key="2">
    <source>
        <dbReference type="SAM" id="MobiDB-lite"/>
    </source>
</evidence>
<evidence type="ECO:0000313" key="3">
    <source>
        <dbReference type="EMBL" id="GFD22182.1"/>
    </source>
</evidence>
<feature type="coiled-coil region" evidence="1">
    <location>
        <begin position="69"/>
        <end position="100"/>
    </location>
</feature>
<accession>A0A699UGQ0</accession>
<reference evidence="3" key="1">
    <citation type="journal article" date="2019" name="Sci. Rep.">
        <title>Draft genome of Tanacetum cinerariifolium, the natural source of mosquito coil.</title>
        <authorList>
            <person name="Yamashiro T."/>
            <person name="Shiraishi A."/>
            <person name="Satake H."/>
            <person name="Nakayama K."/>
        </authorList>
    </citation>
    <scope>NUCLEOTIDE SEQUENCE</scope>
</reference>
<evidence type="ECO:0000256" key="1">
    <source>
        <dbReference type="SAM" id="Coils"/>
    </source>
</evidence>
<keyword evidence="1" id="KW-0175">Coiled coil</keyword>
<comment type="caution">
    <text evidence="3">The sequence shown here is derived from an EMBL/GenBank/DDBJ whole genome shotgun (WGS) entry which is preliminary data.</text>
</comment>
<dbReference type="EMBL" id="BKCJ011335188">
    <property type="protein sequence ID" value="GFD22182.1"/>
    <property type="molecule type" value="Genomic_DNA"/>
</dbReference>
<name>A0A699UGQ0_TANCI</name>
<gene>
    <name evidence="3" type="ORF">Tci_894151</name>
</gene>
<feature type="compositionally biased region" description="Low complexity" evidence="2">
    <location>
        <begin position="34"/>
        <end position="45"/>
    </location>
</feature>
<feature type="compositionally biased region" description="Basic and acidic residues" evidence="2">
    <location>
        <begin position="1"/>
        <end position="17"/>
    </location>
</feature>
<feature type="region of interest" description="Disordered" evidence="2">
    <location>
        <begin position="1"/>
        <end position="67"/>
    </location>
</feature>
<sequence length="110" mass="12604">MKIRSVESKEKSKEKGVSRTRLTRGVIINEPNETTTRPTVPPQQQLDPKDKGKGKMVEPEKPLKNKDQIALDEEVARKLEAQMQAKLEEEEEERLARKKEQKANIALIES</sequence>
<protein>
    <submittedName>
        <fullName evidence="3">Uncharacterized protein</fullName>
    </submittedName>
</protein>